<evidence type="ECO:0000256" key="1">
    <source>
        <dbReference type="ARBA" id="ARBA00004429"/>
    </source>
</evidence>
<feature type="binding site" evidence="23">
    <location>
        <position position="89"/>
    </location>
    <ligand>
        <name>a divalent metal cation</name>
        <dbReference type="ChEBI" id="CHEBI:60240"/>
    </ligand>
</feature>
<dbReference type="EC" id="2.7.1.107" evidence="3 24"/>
<keyword evidence="18" id="KW-0594">Phospholipid biosynthesis</keyword>
<feature type="active site" description="Proton acceptor" evidence="20">
    <location>
        <position position="82"/>
    </location>
</feature>
<feature type="binding site" evidence="22">
    <location>
        <position position="30"/>
    </location>
    <ligand>
        <name>ATP</name>
        <dbReference type="ChEBI" id="CHEBI:30616"/>
    </ligand>
</feature>
<keyword evidence="14 23" id="KW-0460">Magnesium</keyword>
<evidence type="ECO:0000256" key="2">
    <source>
        <dbReference type="ARBA" id="ARBA00005967"/>
    </source>
</evidence>
<keyword evidence="5" id="KW-1003">Cell membrane</keyword>
<keyword evidence="13 22" id="KW-0067">ATP-binding</keyword>
<evidence type="ECO:0000256" key="24">
    <source>
        <dbReference type="RuleBase" id="RU363065"/>
    </source>
</evidence>
<evidence type="ECO:0000313" key="26">
    <source>
        <dbReference type="Proteomes" id="UP001287445"/>
    </source>
</evidence>
<evidence type="ECO:0000256" key="8">
    <source>
        <dbReference type="ARBA" id="ARBA00022679"/>
    </source>
</evidence>
<dbReference type="PANTHER" id="PTHR34299:SF1">
    <property type="entry name" value="DIACYLGLYCEROL KINASE"/>
    <property type="match status" value="1"/>
</dbReference>
<comment type="catalytic activity">
    <reaction evidence="24">
        <text>a 1,2-diacyl-sn-glycerol + ATP = a 1,2-diacyl-sn-glycero-3-phosphate + ADP + H(+)</text>
        <dbReference type="Rhea" id="RHEA:10272"/>
        <dbReference type="ChEBI" id="CHEBI:15378"/>
        <dbReference type="ChEBI" id="CHEBI:17815"/>
        <dbReference type="ChEBI" id="CHEBI:30616"/>
        <dbReference type="ChEBI" id="CHEBI:58608"/>
        <dbReference type="ChEBI" id="CHEBI:456216"/>
        <dbReference type="EC" id="2.7.1.107"/>
    </reaction>
</comment>
<reference evidence="25" key="1">
    <citation type="submission" date="2023-11" db="EMBL/GenBank/DDBJ databases">
        <title>Identification and selenium tolerance of Delftia acidovorans R3-25.</title>
        <authorList>
            <person name="Zhang S."/>
            <person name="Liu Y."/>
            <person name="Guo Y."/>
        </authorList>
    </citation>
    <scope>NUCLEOTIDE SEQUENCE</scope>
    <source>
        <strain evidence="25">R3-25</strain>
    </source>
</reference>
<keyword evidence="17 24" id="KW-0472">Membrane</keyword>
<feature type="binding site" evidence="21">
    <location>
        <position position="111"/>
    </location>
    <ligand>
        <name>substrate</name>
    </ligand>
</feature>
<feature type="binding site" evidence="21">
    <location>
        <begin position="43"/>
        <end position="47"/>
    </location>
    <ligand>
        <name>substrate</name>
    </ligand>
</feature>
<dbReference type="PANTHER" id="PTHR34299">
    <property type="entry name" value="DIACYLGLYCEROL KINASE"/>
    <property type="match status" value="1"/>
</dbReference>
<evidence type="ECO:0000256" key="22">
    <source>
        <dbReference type="PIRSR" id="PIRSR600829-3"/>
    </source>
</evidence>
<dbReference type="EMBL" id="JAWWMZ010000004">
    <property type="protein sequence ID" value="MDX4954748.1"/>
    <property type="molecule type" value="Genomic_DNA"/>
</dbReference>
<evidence type="ECO:0000256" key="9">
    <source>
        <dbReference type="ARBA" id="ARBA00022692"/>
    </source>
</evidence>
<keyword evidence="7 24" id="KW-0997">Cell inner membrane</keyword>
<dbReference type="Proteomes" id="UP001287445">
    <property type="component" value="Unassembled WGS sequence"/>
</dbReference>
<evidence type="ECO:0000256" key="7">
    <source>
        <dbReference type="ARBA" id="ARBA00022519"/>
    </source>
</evidence>
<comment type="function">
    <text evidence="24">Catalyzes the ATP-dependent phosphorylation of sn-l,2-diacylglycerol (DAG) to phosphatidic acid. Involved in the recycling of diacylglycerol produced as a by-product during membrane-derived oligosaccharide (MDO) biosynthesis.</text>
</comment>
<evidence type="ECO:0000256" key="17">
    <source>
        <dbReference type="ARBA" id="ARBA00023136"/>
    </source>
</evidence>
<evidence type="ECO:0000256" key="14">
    <source>
        <dbReference type="ARBA" id="ARBA00022842"/>
    </source>
</evidence>
<feature type="binding site" evidence="22">
    <location>
        <position position="41"/>
    </location>
    <ligand>
        <name>ATP</name>
        <dbReference type="ChEBI" id="CHEBI:30616"/>
    </ligand>
</feature>
<dbReference type="GO" id="GO:0046872">
    <property type="term" value="F:metal ion binding"/>
    <property type="evidence" value="ECO:0007669"/>
    <property type="project" value="UniProtKB-KW"/>
</dbReference>
<keyword evidence="12 24" id="KW-0418">Kinase</keyword>
<dbReference type="AlphaFoldDB" id="A0AAJ2R2P3"/>
<evidence type="ECO:0000256" key="16">
    <source>
        <dbReference type="ARBA" id="ARBA00023098"/>
    </source>
</evidence>
<dbReference type="GO" id="GO:0004143">
    <property type="term" value="F:ATP-dependent diacylglycerol kinase activity"/>
    <property type="evidence" value="ECO:0007669"/>
    <property type="project" value="UniProtKB-EC"/>
</dbReference>
<organism evidence="25 26">
    <name type="scientific">Delftia acidovorans</name>
    <name type="common">Pseudomonas acidovorans</name>
    <name type="synonym">Comamonas acidovorans</name>
    <dbReference type="NCBI Taxonomy" id="80866"/>
    <lineage>
        <taxon>Bacteria</taxon>
        <taxon>Pseudomonadati</taxon>
        <taxon>Pseudomonadota</taxon>
        <taxon>Betaproteobacteria</taxon>
        <taxon>Burkholderiales</taxon>
        <taxon>Comamonadaceae</taxon>
        <taxon>Delftia</taxon>
    </lineage>
</organism>
<evidence type="ECO:0000256" key="23">
    <source>
        <dbReference type="PIRSR" id="PIRSR600829-4"/>
    </source>
</evidence>
<feature type="binding site" evidence="21">
    <location>
        <begin position="27"/>
        <end position="32"/>
    </location>
    <ligand>
        <name>substrate</name>
    </ligand>
</feature>
<keyword evidence="10 23" id="KW-0479">Metal-binding</keyword>
<sequence>MLDKSTSPQIFVNHQKSRRGISRIFYATSYSWNGLKDAWEEPAFRLEVMLALVLIPLSIVVGNGLLEILFLLSGVFLILIVEILNSAIESAIDRFGQEENEISRKAKDLGSAAVFVAIIFCTIIWCTLIFKNIWIDK</sequence>
<keyword evidence="15 24" id="KW-1133">Transmembrane helix</keyword>
<keyword evidence="9 24" id="KW-0812">Transmembrane</keyword>
<keyword evidence="19 24" id="KW-1208">Phospholipid metabolism</keyword>
<evidence type="ECO:0000256" key="12">
    <source>
        <dbReference type="ARBA" id="ARBA00022777"/>
    </source>
</evidence>
<evidence type="ECO:0000256" key="20">
    <source>
        <dbReference type="PIRSR" id="PIRSR600829-1"/>
    </source>
</evidence>
<dbReference type="RefSeq" id="WP_319074024.1">
    <property type="nucleotide sequence ID" value="NZ_JAWWMZ010000004.1"/>
</dbReference>
<dbReference type="Gene3D" id="1.10.287.3610">
    <property type="match status" value="1"/>
</dbReference>
<dbReference type="InterPro" id="IPR036945">
    <property type="entry name" value="DAGK_sf"/>
</dbReference>
<evidence type="ECO:0000256" key="3">
    <source>
        <dbReference type="ARBA" id="ARBA00012133"/>
    </source>
</evidence>
<comment type="caution">
    <text evidence="25">The sequence shown here is derived from an EMBL/GenBank/DDBJ whole genome shotgun (WGS) entry which is preliminary data.</text>
</comment>
<evidence type="ECO:0000256" key="10">
    <source>
        <dbReference type="ARBA" id="ARBA00022723"/>
    </source>
</evidence>
<feature type="binding site" evidence="21">
    <location>
        <position position="23"/>
    </location>
    <ligand>
        <name>substrate</name>
    </ligand>
</feature>
<comment type="subcellular location">
    <subcellularLocation>
        <location evidence="1 24">Cell inner membrane</location>
        <topology evidence="1 24">Multi-pass membrane protein</topology>
    </subcellularLocation>
</comment>
<evidence type="ECO:0000256" key="15">
    <source>
        <dbReference type="ARBA" id="ARBA00022989"/>
    </source>
</evidence>
<keyword evidence="16 24" id="KW-0443">Lipid metabolism</keyword>
<gene>
    <name evidence="25" type="ORF">SGN30_15135</name>
</gene>
<feature type="transmembrane region" description="Helical" evidence="24">
    <location>
        <begin position="43"/>
        <end position="62"/>
    </location>
</feature>
<feature type="binding site" evidence="22">
    <location>
        <begin position="107"/>
        <end position="108"/>
    </location>
    <ligand>
        <name>ATP</name>
        <dbReference type="ChEBI" id="CHEBI:30616"/>
    </ligand>
</feature>
<keyword evidence="6" id="KW-0444">Lipid biosynthesis</keyword>
<evidence type="ECO:0000256" key="21">
    <source>
        <dbReference type="PIRSR" id="PIRSR600829-2"/>
    </source>
</evidence>
<feature type="binding site" evidence="23">
    <location>
        <position position="41"/>
    </location>
    <ligand>
        <name>a divalent metal cation</name>
        <dbReference type="ChEBI" id="CHEBI:60240"/>
    </ligand>
</feature>
<comment type="similarity">
    <text evidence="2 24">Belongs to the bacterial diacylglycerol kinase family.</text>
</comment>
<dbReference type="CDD" id="cd14264">
    <property type="entry name" value="DAGK_IM"/>
    <property type="match status" value="1"/>
</dbReference>
<feature type="transmembrane region" description="Helical" evidence="24">
    <location>
        <begin position="109"/>
        <end position="130"/>
    </location>
</feature>
<evidence type="ECO:0000256" key="19">
    <source>
        <dbReference type="ARBA" id="ARBA00023264"/>
    </source>
</evidence>
<evidence type="ECO:0000313" key="25">
    <source>
        <dbReference type="EMBL" id="MDX4954748.1"/>
    </source>
</evidence>
<evidence type="ECO:0000256" key="4">
    <source>
        <dbReference type="ARBA" id="ARBA00017575"/>
    </source>
</evidence>
<proteinExistence type="inferred from homology"/>
<dbReference type="InterPro" id="IPR000829">
    <property type="entry name" value="DAGK"/>
</dbReference>
<feature type="binding site" evidence="22">
    <location>
        <position position="89"/>
    </location>
    <ligand>
        <name>ATP</name>
        <dbReference type="ChEBI" id="CHEBI:30616"/>
    </ligand>
</feature>
<dbReference type="GO" id="GO:0005524">
    <property type="term" value="F:ATP binding"/>
    <property type="evidence" value="ECO:0007669"/>
    <property type="project" value="UniProtKB-KW"/>
</dbReference>
<dbReference type="GO" id="GO:0005886">
    <property type="term" value="C:plasma membrane"/>
    <property type="evidence" value="ECO:0007669"/>
    <property type="project" value="UniProtKB-SubCell"/>
</dbReference>
<evidence type="ECO:0000256" key="6">
    <source>
        <dbReference type="ARBA" id="ARBA00022516"/>
    </source>
</evidence>
<comment type="cofactor">
    <cofactor evidence="23">
        <name>Mg(2+)</name>
        <dbReference type="ChEBI" id="CHEBI:18420"/>
    </cofactor>
    <text evidence="23">Mn(2+), Zn(2+), Cd(2+) and Co(2+) support activity to lesser extents.</text>
</comment>
<keyword evidence="8 24" id="KW-0808">Transferase</keyword>
<feature type="binding site" evidence="22">
    <location>
        <position position="23"/>
    </location>
    <ligand>
        <name>ATP</name>
        <dbReference type="ChEBI" id="CHEBI:30616"/>
    </ligand>
</feature>
<dbReference type="InterPro" id="IPR033718">
    <property type="entry name" value="DAGK_prok"/>
</dbReference>
<protein>
    <recommendedName>
        <fullName evidence="4 24">Diacylglycerol kinase</fullName>
        <ecNumber evidence="3 24">2.7.1.107</ecNumber>
    </recommendedName>
</protein>
<evidence type="ECO:0000256" key="11">
    <source>
        <dbReference type="ARBA" id="ARBA00022741"/>
    </source>
</evidence>
<dbReference type="Pfam" id="PF01219">
    <property type="entry name" value="DAGK_prokar"/>
    <property type="match status" value="1"/>
</dbReference>
<feature type="binding site" evidence="21">
    <location>
        <position position="82"/>
    </location>
    <ligand>
        <name>substrate</name>
    </ligand>
</feature>
<evidence type="ECO:0000256" key="18">
    <source>
        <dbReference type="ARBA" id="ARBA00023209"/>
    </source>
</evidence>
<accession>A0AAJ2R2P3</accession>
<evidence type="ECO:0000256" key="5">
    <source>
        <dbReference type="ARBA" id="ARBA00022475"/>
    </source>
</evidence>
<feature type="transmembrane region" description="Helical" evidence="24">
    <location>
        <begin position="68"/>
        <end position="88"/>
    </location>
</feature>
<evidence type="ECO:0000256" key="13">
    <source>
        <dbReference type="ARBA" id="ARBA00022840"/>
    </source>
</evidence>
<dbReference type="GO" id="GO:0006654">
    <property type="term" value="P:phosphatidic acid biosynthetic process"/>
    <property type="evidence" value="ECO:0007669"/>
    <property type="project" value="InterPro"/>
</dbReference>
<name>A0AAJ2R2P3_DELAC</name>
<keyword evidence="11 22" id="KW-0547">Nucleotide-binding</keyword>